<name>A0A368VUG0_9BACL</name>
<comment type="caution">
    <text evidence="1">The sequence shown here is derived from an EMBL/GenBank/DDBJ whole genome shotgun (WGS) entry which is preliminary data.</text>
</comment>
<dbReference type="EMBL" id="QPJD01000012">
    <property type="protein sequence ID" value="RCW44256.1"/>
    <property type="molecule type" value="Genomic_DNA"/>
</dbReference>
<sequence length="57" mass="6663">MRKCYRCKGHGGGYETCYGIYPDITYDYVEIGDCERCNGTGEIEDEQEEWDELEVKI</sequence>
<evidence type="ECO:0000313" key="2">
    <source>
        <dbReference type="Proteomes" id="UP000252415"/>
    </source>
</evidence>
<evidence type="ECO:0000313" key="1">
    <source>
        <dbReference type="EMBL" id="RCW44256.1"/>
    </source>
</evidence>
<reference evidence="1 2" key="1">
    <citation type="submission" date="2018-07" db="EMBL/GenBank/DDBJ databases">
        <title>Genomic Encyclopedia of Type Strains, Phase III (KMG-III): the genomes of soil and plant-associated and newly described type strains.</title>
        <authorList>
            <person name="Whitman W."/>
        </authorList>
    </citation>
    <scope>NUCLEOTIDE SEQUENCE [LARGE SCALE GENOMIC DNA]</scope>
    <source>
        <strain evidence="1 2">CECT 7506</strain>
    </source>
</reference>
<gene>
    <name evidence="1" type="ORF">DFP97_112120</name>
</gene>
<dbReference type="AlphaFoldDB" id="A0A368VUG0"/>
<dbReference type="Proteomes" id="UP000252415">
    <property type="component" value="Unassembled WGS sequence"/>
</dbReference>
<protein>
    <submittedName>
        <fullName evidence="1">Uncharacterized protein</fullName>
    </submittedName>
</protein>
<organism evidence="1 2">
    <name type="scientific">Paenibacillus prosopidis</name>
    <dbReference type="NCBI Taxonomy" id="630520"/>
    <lineage>
        <taxon>Bacteria</taxon>
        <taxon>Bacillati</taxon>
        <taxon>Bacillota</taxon>
        <taxon>Bacilli</taxon>
        <taxon>Bacillales</taxon>
        <taxon>Paenibacillaceae</taxon>
        <taxon>Paenibacillus</taxon>
    </lineage>
</organism>
<proteinExistence type="predicted"/>
<accession>A0A368VUG0</accession>
<keyword evidence="2" id="KW-1185">Reference proteome</keyword>